<gene>
    <name evidence="1" type="ORF">F0225_09290</name>
</gene>
<protein>
    <submittedName>
        <fullName evidence="1">Uncharacterized protein</fullName>
    </submittedName>
</protein>
<reference evidence="1 2" key="1">
    <citation type="submission" date="2019-09" db="EMBL/GenBank/DDBJ databases">
        <title>Draft genome sequencing and comparative genomics of hatchery-associated Vibrios.</title>
        <authorList>
            <person name="Kehlet-Delgado H."/>
            <person name="Mueller R.S."/>
        </authorList>
    </citation>
    <scope>NUCLEOTIDE SEQUENCE [LARGE SCALE GENOMIC DNA]</scope>
    <source>
        <strain evidence="1 2">99-46-Y</strain>
    </source>
</reference>
<evidence type="ECO:0000313" key="1">
    <source>
        <dbReference type="EMBL" id="NOH71526.1"/>
    </source>
</evidence>
<accession>A0A7Y4EEJ7</accession>
<dbReference type="EMBL" id="VTXC01000021">
    <property type="protein sequence ID" value="NOH71526.1"/>
    <property type="molecule type" value="Genomic_DNA"/>
</dbReference>
<sequence>MWESPATAISWLKKNNFSRTAASVEFANCQFPRFQVSDLGTTEAESHVRYAALILQILGTMRPELITRPILLDVEQSHLFGCRDIIYLSNNLILPKVKTKAFDFLFKQIMTLESELVNPHERSVKRYFDNQRRRTAQILATQHQSREILEFKKLFDENQNEMDAHPRTHLTRKQSTVYDYNAEGAPIVFMGMKAVPENVVNAILKNGLIPLRYLYNQQVMDMSSNTLRCKNDRQSKYLRRRFVLDLPRTNGNQLDVFQLLQLANAHKSGPGVTTSGFHSTSGKPSYAVEYSRGSASATTRQASYNMGLAIKITPLTYPLIVQDAIETWNRGGDDRKIVMSYTKADDNWKHDYESEILLGGCTPASDLVYVGLAKVEAKAVGMQLGGLLGQLSAGKKLRKTSRSKTPSKV</sequence>
<dbReference type="AlphaFoldDB" id="A0A7Y4EEJ7"/>
<dbReference type="RefSeq" id="WP_171360840.1">
    <property type="nucleotide sequence ID" value="NZ_VTXC01000021.1"/>
</dbReference>
<evidence type="ECO:0000313" key="2">
    <source>
        <dbReference type="Proteomes" id="UP000565719"/>
    </source>
</evidence>
<dbReference type="Proteomes" id="UP000565719">
    <property type="component" value="Unassembled WGS sequence"/>
</dbReference>
<name>A0A7Y4EEJ7_9VIBR</name>
<organism evidence="1 2">
    <name type="scientific">Vibrio pectenicida</name>
    <dbReference type="NCBI Taxonomy" id="62763"/>
    <lineage>
        <taxon>Bacteria</taxon>
        <taxon>Pseudomonadati</taxon>
        <taxon>Pseudomonadota</taxon>
        <taxon>Gammaproteobacteria</taxon>
        <taxon>Vibrionales</taxon>
        <taxon>Vibrionaceae</taxon>
        <taxon>Vibrio</taxon>
    </lineage>
</organism>
<comment type="caution">
    <text evidence="1">The sequence shown here is derived from an EMBL/GenBank/DDBJ whole genome shotgun (WGS) entry which is preliminary data.</text>
</comment>
<proteinExistence type="predicted"/>